<feature type="transmembrane region" description="Helical" evidence="2">
    <location>
        <begin position="255"/>
        <end position="272"/>
    </location>
</feature>
<dbReference type="GO" id="GO:0016747">
    <property type="term" value="F:acyltransferase activity, transferring groups other than amino-acyl groups"/>
    <property type="evidence" value="ECO:0007669"/>
    <property type="project" value="InterPro"/>
</dbReference>
<keyword evidence="5" id="KW-1185">Reference proteome</keyword>
<feature type="transmembrane region" description="Helical" evidence="2">
    <location>
        <begin position="67"/>
        <end position="88"/>
    </location>
</feature>
<evidence type="ECO:0000256" key="1">
    <source>
        <dbReference type="SAM" id="MobiDB-lite"/>
    </source>
</evidence>
<reference evidence="4" key="1">
    <citation type="submission" date="2022-06" db="EMBL/GenBank/DDBJ databases">
        <title>Genomic Encyclopedia of Archaeal and Bacterial Type Strains, Phase II (KMG-II): from individual species to whole genera.</title>
        <authorList>
            <person name="Goeker M."/>
        </authorList>
    </citation>
    <scope>NUCLEOTIDE SEQUENCE</scope>
    <source>
        <strain evidence="4">DSM 43935</strain>
    </source>
</reference>
<feature type="transmembrane region" description="Helical" evidence="2">
    <location>
        <begin position="31"/>
        <end position="55"/>
    </location>
</feature>
<comment type="caution">
    <text evidence="4">The sequence shown here is derived from an EMBL/GenBank/DDBJ whole genome shotgun (WGS) entry which is preliminary data.</text>
</comment>
<feature type="transmembrane region" description="Helical" evidence="2">
    <location>
        <begin position="120"/>
        <end position="139"/>
    </location>
</feature>
<feature type="transmembrane region" description="Helical" evidence="2">
    <location>
        <begin position="225"/>
        <end position="243"/>
    </location>
</feature>
<keyword evidence="2" id="KW-0812">Transmembrane</keyword>
<dbReference type="Pfam" id="PF01757">
    <property type="entry name" value="Acyl_transf_3"/>
    <property type="match status" value="1"/>
</dbReference>
<dbReference type="AlphaFoldDB" id="A0AAE3GHB2"/>
<dbReference type="Proteomes" id="UP001206128">
    <property type="component" value="Unassembled WGS sequence"/>
</dbReference>
<feature type="region of interest" description="Disordered" evidence="1">
    <location>
        <begin position="360"/>
        <end position="421"/>
    </location>
</feature>
<accession>A0AAE3GHB2</accession>
<keyword evidence="4" id="KW-0808">Transferase</keyword>
<keyword evidence="4" id="KW-0012">Acyltransferase</keyword>
<evidence type="ECO:0000313" key="4">
    <source>
        <dbReference type="EMBL" id="MCP2168221.1"/>
    </source>
</evidence>
<dbReference type="PANTHER" id="PTHR23028">
    <property type="entry name" value="ACETYLTRANSFERASE"/>
    <property type="match status" value="1"/>
</dbReference>
<name>A0AAE3GHB2_9PSEU</name>
<dbReference type="GO" id="GO:0009103">
    <property type="term" value="P:lipopolysaccharide biosynthetic process"/>
    <property type="evidence" value="ECO:0007669"/>
    <property type="project" value="TreeGrafter"/>
</dbReference>
<feature type="transmembrane region" description="Helical" evidence="2">
    <location>
        <begin position="292"/>
        <end position="313"/>
    </location>
</feature>
<dbReference type="PANTHER" id="PTHR23028:SF53">
    <property type="entry name" value="ACYL_TRANSF_3 DOMAIN-CONTAINING PROTEIN"/>
    <property type="match status" value="1"/>
</dbReference>
<sequence>MLRVVAVFCVLLQHATHTGPANHAELGTLPFTFVLSMGASTLMVISAYFACASLAKGRPGRFLRNRLARMMPAFAAAVVLTFLVQRWVAPEGWGQLDGRDVVFNILLLQAWLPDVRMVDFAYWTVPVQVVAFAAGALLCGRALGRGRALRLLLWALVAVPLIVRLGTFEPGPLRTASDGLGLHRAQLFAAGAAIWLWSRGRLGGPHLACLLTAAVVAQEIHSGELASTIGFGVLLLAVCLAAGGPDWDRPLLRALSRPITWLAGISYGVYLVHQEIGNVVMVRLAERGFTSWSLLAGFVGSAVLLGWLLTVLVERPAHRWLTGPQPAWLASAVLFSWVRPPLFRPGSVLARASVTGQRRTGRLLGAEPGRGPAQIQRGSGGSALPSAEPSPRPVSQASARSAEARTVSGIAVSPPNNSQVR</sequence>
<feature type="domain" description="Acyltransferase 3" evidence="3">
    <location>
        <begin position="2"/>
        <end position="310"/>
    </location>
</feature>
<organism evidence="4 5">
    <name type="scientific">Goodfellowiella coeruleoviolacea</name>
    <dbReference type="NCBI Taxonomy" id="334858"/>
    <lineage>
        <taxon>Bacteria</taxon>
        <taxon>Bacillati</taxon>
        <taxon>Actinomycetota</taxon>
        <taxon>Actinomycetes</taxon>
        <taxon>Pseudonocardiales</taxon>
        <taxon>Pseudonocardiaceae</taxon>
        <taxon>Goodfellowiella</taxon>
    </lineage>
</organism>
<evidence type="ECO:0000256" key="2">
    <source>
        <dbReference type="SAM" id="Phobius"/>
    </source>
</evidence>
<protein>
    <submittedName>
        <fullName evidence="4">Peptidoglycan/LPS O-acetylase OafA/YrhL, contains acyltransferase and SGNH-hydrolase domains</fullName>
    </submittedName>
</protein>
<evidence type="ECO:0000313" key="5">
    <source>
        <dbReference type="Proteomes" id="UP001206128"/>
    </source>
</evidence>
<proteinExistence type="predicted"/>
<keyword evidence="2" id="KW-1133">Transmembrane helix</keyword>
<dbReference type="InterPro" id="IPR002656">
    <property type="entry name" value="Acyl_transf_3_dom"/>
</dbReference>
<gene>
    <name evidence="4" type="ORF">LX83_005099</name>
</gene>
<feature type="transmembrane region" description="Helical" evidence="2">
    <location>
        <begin position="151"/>
        <end position="168"/>
    </location>
</feature>
<dbReference type="GO" id="GO:0016020">
    <property type="term" value="C:membrane"/>
    <property type="evidence" value="ECO:0007669"/>
    <property type="project" value="TreeGrafter"/>
</dbReference>
<dbReference type="InterPro" id="IPR050879">
    <property type="entry name" value="Acyltransferase_3"/>
</dbReference>
<evidence type="ECO:0000259" key="3">
    <source>
        <dbReference type="Pfam" id="PF01757"/>
    </source>
</evidence>
<dbReference type="EMBL" id="JAMTCK010000013">
    <property type="protein sequence ID" value="MCP2168221.1"/>
    <property type="molecule type" value="Genomic_DNA"/>
</dbReference>
<keyword evidence="2" id="KW-0472">Membrane</keyword>